<reference evidence="1" key="1">
    <citation type="submission" date="2020-08" db="EMBL/GenBank/DDBJ databases">
        <title>Multicomponent nature underlies the extraordinary mechanical properties of spider dragline silk.</title>
        <authorList>
            <person name="Kono N."/>
            <person name="Nakamura H."/>
            <person name="Mori M."/>
            <person name="Yoshida Y."/>
            <person name="Ohtoshi R."/>
            <person name="Malay A.D."/>
            <person name="Moran D.A.P."/>
            <person name="Tomita M."/>
            <person name="Numata K."/>
            <person name="Arakawa K."/>
        </authorList>
    </citation>
    <scope>NUCLEOTIDE SEQUENCE</scope>
</reference>
<dbReference type="PANTHER" id="PTHR33327:SF3">
    <property type="entry name" value="RNA-DIRECTED DNA POLYMERASE"/>
    <property type="match status" value="1"/>
</dbReference>
<organism evidence="1 2">
    <name type="scientific">Nephila pilipes</name>
    <name type="common">Giant wood spider</name>
    <name type="synonym">Nephila maculata</name>
    <dbReference type="NCBI Taxonomy" id="299642"/>
    <lineage>
        <taxon>Eukaryota</taxon>
        <taxon>Metazoa</taxon>
        <taxon>Ecdysozoa</taxon>
        <taxon>Arthropoda</taxon>
        <taxon>Chelicerata</taxon>
        <taxon>Arachnida</taxon>
        <taxon>Araneae</taxon>
        <taxon>Araneomorphae</taxon>
        <taxon>Entelegynae</taxon>
        <taxon>Araneoidea</taxon>
        <taxon>Nephilidae</taxon>
        <taxon>Nephila</taxon>
    </lineage>
</organism>
<proteinExistence type="predicted"/>
<gene>
    <name evidence="1" type="ORF">NPIL_425451</name>
</gene>
<keyword evidence="2" id="KW-1185">Reference proteome</keyword>
<dbReference type="AlphaFoldDB" id="A0A8X6TH35"/>
<comment type="caution">
    <text evidence="1">The sequence shown here is derived from an EMBL/GenBank/DDBJ whole genome shotgun (WGS) entry which is preliminary data.</text>
</comment>
<protein>
    <submittedName>
        <fullName evidence="1">Uncharacterized protein</fullName>
    </submittedName>
</protein>
<dbReference type="PANTHER" id="PTHR33327">
    <property type="entry name" value="ENDONUCLEASE"/>
    <property type="match status" value="1"/>
</dbReference>
<dbReference type="Proteomes" id="UP000887013">
    <property type="component" value="Unassembled WGS sequence"/>
</dbReference>
<sequence>MLQLASNKVNDDYLKSLWLNQLQKHSQTILAANSQPLDDLATMADKIHETFKFQNISSISQERSQTTTGEISVVSLAAKNNDIALEIQEFKTSRSRSENRKFSRAKFHSSKSRSEMCWCHRKLAKKATKCSKPCKFENSSAVEN</sequence>
<dbReference type="EMBL" id="BMAW01056778">
    <property type="protein sequence ID" value="GFT07728.1"/>
    <property type="molecule type" value="Genomic_DNA"/>
</dbReference>
<evidence type="ECO:0000313" key="2">
    <source>
        <dbReference type="Proteomes" id="UP000887013"/>
    </source>
</evidence>
<accession>A0A8X6TH35</accession>
<name>A0A8X6TH35_NEPPI</name>
<evidence type="ECO:0000313" key="1">
    <source>
        <dbReference type="EMBL" id="GFT07728.1"/>
    </source>
</evidence>